<dbReference type="SMART" id="SM00829">
    <property type="entry name" value="PKS_ER"/>
    <property type="match status" value="1"/>
</dbReference>
<protein>
    <submittedName>
        <fullName evidence="3">NADPH:quinone reductase</fullName>
    </submittedName>
</protein>
<dbReference type="SUPFAM" id="SSF51735">
    <property type="entry name" value="NAD(P)-binding Rossmann-fold domains"/>
    <property type="match status" value="1"/>
</dbReference>
<dbReference type="InterPro" id="IPR036291">
    <property type="entry name" value="NAD(P)-bd_dom_sf"/>
</dbReference>
<dbReference type="InterPro" id="IPR020843">
    <property type="entry name" value="ER"/>
</dbReference>
<feature type="domain" description="Enoyl reductase (ER)" evidence="2">
    <location>
        <begin position="10"/>
        <end position="325"/>
    </location>
</feature>
<dbReference type="Gene3D" id="3.90.180.10">
    <property type="entry name" value="Medium-chain alcohol dehydrogenases, catalytic domain"/>
    <property type="match status" value="1"/>
</dbReference>
<sequence length="327" mass="34829">MKAIVQDRYGSPDVLELTEIATPEPGEGEVLVRVRAAAVNAADWHVMRGDPYLARLSIGLTRPRARVRGQDFAGQVESVGPDVTRFAPGDEVYGNLSWTEGAFAEYVRAPADRVAAKPARLTYEEAAALPLAGMTALQGLRDAAEVRPGQRVLINGASGGVGLFAVQLGKAFGAEVTGVCRTRNIDLVRSAGADHVIDYTEDDFTRSGRSYDVVFDLVANRSLRDLRRTLAPGGTLVLSGGGVFEGGSLIGPMGLIIRTRAASRFVRDRLIVLMTKSDGAGLAALTELAEAGKITPVVERTYPLAETPAAIRHVETEHARAKVVITV</sequence>
<gene>
    <name evidence="3" type="ORF">Airi02_054770</name>
</gene>
<evidence type="ECO:0000256" key="1">
    <source>
        <dbReference type="ARBA" id="ARBA00023002"/>
    </source>
</evidence>
<dbReference type="Proteomes" id="UP001165074">
    <property type="component" value="Unassembled WGS sequence"/>
</dbReference>
<dbReference type="SUPFAM" id="SSF50129">
    <property type="entry name" value="GroES-like"/>
    <property type="match status" value="1"/>
</dbReference>
<dbReference type="Gene3D" id="3.40.50.720">
    <property type="entry name" value="NAD(P)-binding Rossmann-like Domain"/>
    <property type="match status" value="1"/>
</dbReference>
<keyword evidence="4" id="KW-1185">Reference proteome</keyword>
<dbReference type="PROSITE" id="PS01162">
    <property type="entry name" value="QOR_ZETA_CRYSTAL"/>
    <property type="match status" value="1"/>
</dbReference>
<dbReference type="Pfam" id="PF13602">
    <property type="entry name" value="ADH_zinc_N_2"/>
    <property type="match status" value="1"/>
</dbReference>
<comment type="caution">
    <text evidence="3">The sequence shown here is derived from an EMBL/GenBank/DDBJ whole genome shotgun (WGS) entry which is preliminary data.</text>
</comment>
<dbReference type="InterPro" id="IPR013154">
    <property type="entry name" value="ADH-like_N"/>
</dbReference>
<dbReference type="GO" id="GO:0008270">
    <property type="term" value="F:zinc ion binding"/>
    <property type="evidence" value="ECO:0007669"/>
    <property type="project" value="InterPro"/>
</dbReference>
<dbReference type="PANTHER" id="PTHR11695:SF294">
    <property type="entry name" value="RETICULON-4-INTERACTING PROTEIN 1, MITOCHONDRIAL"/>
    <property type="match status" value="1"/>
</dbReference>
<accession>A0A9W6VW90</accession>
<dbReference type="RefSeq" id="WP_285576657.1">
    <property type="nucleotide sequence ID" value="NZ_BSTK01000008.1"/>
</dbReference>
<keyword evidence="1" id="KW-0560">Oxidoreductase</keyword>
<dbReference type="CDD" id="cd08267">
    <property type="entry name" value="MDR1"/>
    <property type="match status" value="1"/>
</dbReference>
<reference evidence="3" key="1">
    <citation type="submission" date="2023-03" db="EMBL/GenBank/DDBJ databases">
        <title>Actinoallomurus iriomotensis NBRC 103684.</title>
        <authorList>
            <person name="Ichikawa N."/>
            <person name="Sato H."/>
            <person name="Tonouchi N."/>
        </authorList>
    </citation>
    <scope>NUCLEOTIDE SEQUENCE</scope>
    <source>
        <strain evidence="3">NBRC 103684</strain>
    </source>
</reference>
<dbReference type="InterPro" id="IPR050700">
    <property type="entry name" value="YIM1/Zinc_Alcohol_DH_Fams"/>
</dbReference>
<dbReference type="InterPro" id="IPR011032">
    <property type="entry name" value="GroES-like_sf"/>
</dbReference>
<dbReference type="Pfam" id="PF08240">
    <property type="entry name" value="ADH_N"/>
    <property type="match status" value="1"/>
</dbReference>
<evidence type="ECO:0000259" key="2">
    <source>
        <dbReference type="SMART" id="SM00829"/>
    </source>
</evidence>
<dbReference type="PANTHER" id="PTHR11695">
    <property type="entry name" value="ALCOHOL DEHYDROGENASE RELATED"/>
    <property type="match status" value="1"/>
</dbReference>
<name>A0A9W6VW90_9ACTN</name>
<evidence type="ECO:0000313" key="4">
    <source>
        <dbReference type="Proteomes" id="UP001165074"/>
    </source>
</evidence>
<dbReference type="EMBL" id="BSTK01000008">
    <property type="protein sequence ID" value="GLY87548.1"/>
    <property type="molecule type" value="Genomic_DNA"/>
</dbReference>
<dbReference type="GO" id="GO:0016491">
    <property type="term" value="F:oxidoreductase activity"/>
    <property type="evidence" value="ECO:0007669"/>
    <property type="project" value="UniProtKB-KW"/>
</dbReference>
<dbReference type="AlphaFoldDB" id="A0A9W6VW90"/>
<organism evidence="3 4">
    <name type="scientific">Actinoallomurus iriomotensis</name>
    <dbReference type="NCBI Taxonomy" id="478107"/>
    <lineage>
        <taxon>Bacteria</taxon>
        <taxon>Bacillati</taxon>
        <taxon>Actinomycetota</taxon>
        <taxon>Actinomycetes</taxon>
        <taxon>Streptosporangiales</taxon>
        <taxon>Thermomonosporaceae</taxon>
        <taxon>Actinoallomurus</taxon>
    </lineage>
</organism>
<proteinExistence type="predicted"/>
<evidence type="ECO:0000313" key="3">
    <source>
        <dbReference type="EMBL" id="GLY87548.1"/>
    </source>
</evidence>
<dbReference type="InterPro" id="IPR002364">
    <property type="entry name" value="Quin_OxRdtase/zeta-crystal_CS"/>
</dbReference>